<reference evidence="2" key="2">
    <citation type="submission" date="2004-02" db="EMBL/GenBank/DDBJ databases">
        <authorList>
            <consortium name="Genoscope"/>
            <consortium name="Whitehead Institute Centre for Genome Research"/>
        </authorList>
    </citation>
    <scope>NUCLEOTIDE SEQUENCE</scope>
</reference>
<gene>
    <name evidence="2" type="ORF">GSTENG00038425001</name>
</gene>
<dbReference type="InterPro" id="IPR036116">
    <property type="entry name" value="FN3_sf"/>
</dbReference>
<dbReference type="SUPFAM" id="SSF49265">
    <property type="entry name" value="Fibronectin type III"/>
    <property type="match status" value="1"/>
</dbReference>
<dbReference type="InterPro" id="IPR013783">
    <property type="entry name" value="Ig-like_fold"/>
</dbReference>
<organism evidence="2">
    <name type="scientific">Tetraodon nigroviridis</name>
    <name type="common">Spotted green pufferfish</name>
    <name type="synonym">Chelonodon nigroviridis</name>
    <dbReference type="NCBI Taxonomy" id="99883"/>
    <lineage>
        <taxon>Eukaryota</taxon>
        <taxon>Metazoa</taxon>
        <taxon>Chordata</taxon>
        <taxon>Craniata</taxon>
        <taxon>Vertebrata</taxon>
        <taxon>Euteleostomi</taxon>
        <taxon>Actinopterygii</taxon>
        <taxon>Neopterygii</taxon>
        <taxon>Teleostei</taxon>
        <taxon>Neoteleostei</taxon>
        <taxon>Acanthomorphata</taxon>
        <taxon>Eupercaria</taxon>
        <taxon>Tetraodontiformes</taxon>
        <taxon>Tetradontoidea</taxon>
        <taxon>Tetraodontidae</taxon>
        <taxon>Tetraodon</taxon>
    </lineage>
</organism>
<reference evidence="2" key="1">
    <citation type="journal article" date="2004" name="Nature">
        <title>Genome duplication in the teleost fish Tetraodon nigroviridis reveals the early vertebrate proto-karyotype.</title>
        <authorList>
            <person name="Jaillon O."/>
            <person name="Aury J.-M."/>
            <person name="Brunet F."/>
            <person name="Petit J.-L."/>
            <person name="Stange-Thomann N."/>
            <person name="Mauceli E."/>
            <person name="Bouneau L."/>
            <person name="Fischer C."/>
            <person name="Ozouf-Costaz C."/>
            <person name="Bernot A."/>
            <person name="Nicaud S."/>
            <person name="Jaffe D."/>
            <person name="Fisher S."/>
            <person name="Lutfalla G."/>
            <person name="Dossat C."/>
            <person name="Segurens B."/>
            <person name="Dasilva C."/>
            <person name="Salanoubat M."/>
            <person name="Levy M."/>
            <person name="Boudet N."/>
            <person name="Castellano S."/>
            <person name="Anthouard V."/>
            <person name="Jubin C."/>
            <person name="Castelli V."/>
            <person name="Katinka M."/>
            <person name="Vacherie B."/>
            <person name="Biemont C."/>
            <person name="Skalli Z."/>
            <person name="Cattolico L."/>
            <person name="Poulain J."/>
            <person name="De Berardinis V."/>
            <person name="Cruaud C."/>
            <person name="Duprat S."/>
            <person name="Brottier P."/>
            <person name="Coutanceau J.-P."/>
            <person name="Gouzy J."/>
            <person name="Parra G."/>
            <person name="Lardier G."/>
            <person name="Chapple C."/>
            <person name="McKernan K.J."/>
            <person name="McEwan P."/>
            <person name="Bosak S."/>
            <person name="Kellis M."/>
            <person name="Volff J.-N."/>
            <person name="Guigo R."/>
            <person name="Zody M.C."/>
            <person name="Mesirov J."/>
            <person name="Lindblad-Toh K."/>
            <person name="Birren B."/>
            <person name="Nusbaum C."/>
            <person name="Kahn D."/>
            <person name="Robinson-Rechavi M."/>
            <person name="Laudet V."/>
            <person name="Schachter V."/>
            <person name="Quetier F."/>
            <person name="Saurin W."/>
            <person name="Scarpelli C."/>
            <person name="Wincker P."/>
            <person name="Lander E.S."/>
            <person name="Weissenbach J."/>
            <person name="Roest Crollius H."/>
        </authorList>
    </citation>
    <scope>NUCLEOTIDE SEQUENCE [LARGE SCALE GENOMIC DNA]</scope>
</reference>
<proteinExistence type="predicted"/>
<evidence type="ECO:0000313" key="2">
    <source>
        <dbReference type="EMBL" id="CAG13402.1"/>
    </source>
</evidence>
<accession>Q4RDY0</accession>
<feature type="non-terminal residue" evidence="2">
    <location>
        <position position="40"/>
    </location>
</feature>
<dbReference type="CDD" id="cd00063">
    <property type="entry name" value="FN3"/>
    <property type="match status" value="1"/>
</dbReference>
<dbReference type="Pfam" id="PF00041">
    <property type="entry name" value="fn3"/>
    <property type="match status" value="1"/>
</dbReference>
<evidence type="ECO:0000259" key="1">
    <source>
        <dbReference type="PROSITE" id="PS50853"/>
    </source>
</evidence>
<dbReference type="AlphaFoldDB" id="Q4RDY0"/>
<feature type="domain" description="Fibronectin type-III" evidence="1">
    <location>
        <begin position="1"/>
        <end position="40"/>
    </location>
</feature>
<sequence length="40" mass="4183">QVKGLKPDTSYVFRVRAQNLTGVGKPSATLGPVLAQTRAG</sequence>
<feature type="non-terminal residue" evidence="2">
    <location>
        <position position="1"/>
    </location>
</feature>
<comment type="caution">
    <text evidence="2">The sequence shown here is derived from an EMBL/GenBank/DDBJ whole genome shotgun (WGS) entry which is preliminary data.</text>
</comment>
<dbReference type="OrthoDB" id="8776562at2759"/>
<dbReference type="KEGG" id="tng:GSTEN00038425G001"/>
<dbReference type="Gene3D" id="2.60.40.10">
    <property type="entry name" value="Immunoglobulins"/>
    <property type="match status" value="1"/>
</dbReference>
<dbReference type="PROSITE" id="PS50853">
    <property type="entry name" value="FN3"/>
    <property type="match status" value="1"/>
</dbReference>
<protein>
    <submittedName>
        <fullName evidence="2">(spotted green pufferfish) hypothetical protein</fullName>
    </submittedName>
</protein>
<dbReference type="EMBL" id="CAAE01015341">
    <property type="protein sequence ID" value="CAG13402.1"/>
    <property type="molecule type" value="Genomic_DNA"/>
</dbReference>
<name>Q4RDY0_TETNG</name>
<dbReference type="InterPro" id="IPR003961">
    <property type="entry name" value="FN3_dom"/>
</dbReference>